<evidence type="ECO:0000256" key="1">
    <source>
        <dbReference type="SAM" id="MobiDB-lite"/>
    </source>
</evidence>
<dbReference type="AlphaFoldDB" id="A0A6P0UQ83"/>
<accession>A0A6P0UQ83</accession>
<evidence type="ECO:0000313" key="3">
    <source>
        <dbReference type="EMBL" id="NER15501.1"/>
    </source>
</evidence>
<dbReference type="NCBIfam" id="TIGR04131">
    <property type="entry name" value="Bac_Flav_CTERM"/>
    <property type="match status" value="1"/>
</dbReference>
<proteinExistence type="predicted"/>
<evidence type="ECO:0000313" key="4">
    <source>
        <dbReference type="Proteomes" id="UP000468581"/>
    </source>
</evidence>
<organism evidence="3 4">
    <name type="scientific">Leptobacterium flavescens</name>
    <dbReference type="NCBI Taxonomy" id="472055"/>
    <lineage>
        <taxon>Bacteria</taxon>
        <taxon>Pseudomonadati</taxon>
        <taxon>Bacteroidota</taxon>
        <taxon>Flavobacteriia</taxon>
        <taxon>Flavobacteriales</taxon>
        <taxon>Flavobacteriaceae</taxon>
        <taxon>Leptobacterium</taxon>
    </lineage>
</organism>
<name>A0A6P0UQ83_9FLAO</name>
<dbReference type="Pfam" id="PF13585">
    <property type="entry name" value="CHU_C"/>
    <property type="match status" value="1"/>
</dbReference>
<gene>
    <name evidence="3" type="ORF">GWK08_18750</name>
</gene>
<dbReference type="Proteomes" id="UP000468581">
    <property type="component" value="Unassembled WGS sequence"/>
</dbReference>
<protein>
    <submittedName>
        <fullName evidence="3">T9SS type B sorting domain-containing protein</fullName>
    </submittedName>
</protein>
<dbReference type="InterPro" id="IPR026341">
    <property type="entry name" value="T9SS_type_B"/>
</dbReference>
<reference evidence="3 4" key="1">
    <citation type="submission" date="2020-01" db="EMBL/GenBank/DDBJ databases">
        <title>Leptobacterium flavescens.</title>
        <authorList>
            <person name="Wang G."/>
        </authorList>
    </citation>
    <scope>NUCLEOTIDE SEQUENCE [LARGE SCALE GENOMIC DNA]</scope>
    <source>
        <strain evidence="3 4">KCTC 22160</strain>
    </source>
</reference>
<comment type="caution">
    <text evidence="3">The sequence shown here is derived from an EMBL/GenBank/DDBJ whole genome shotgun (WGS) entry which is preliminary data.</text>
</comment>
<feature type="signal peptide" evidence="2">
    <location>
        <begin position="1"/>
        <end position="20"/>
    </location>
</feature>
<evidence type="ECO:0000256" key="2">
    <source>
        <dbReference type="SAM" id="SignalP"/>
    </source>
</evidence>
<keyword evidence="2" id="KW-0732">Signal</keyword>
<keyword evidence="4" id="KW-1185">Reference proteome</keyword>
<dbReference type="RefSeq" id="WP_163608772.1">
    <property type="nucleotide sequence ID" value="NZ_JAABOO010000004.1"/>
</dbReference>
<feature type="chain" id="PRO_5026728093" evidence="2">
    <location>
        <begin position="21"/>
        <end position="813"/>
    </location>
</feature>
<dbReference type="EMBL" id="JAABOO010000004">
    <property type="protein sequence ID" value="NER15501.1"/>
    <property type="molecule type" value="Genomic_DNA"/>
</dbReference>
<sequence length="813" mass="88240">MKYYILIFFLAIGFSLQAQAPNDCVNAIIVCSDTNLELNSNGIGIDDFASPGSNPPDCSFTESQSLWLKVIIETSGTLAFVITPESNSPNEDYDFAVYGPNVSCDNLGSSIRCSSTNPPAAGVPTLTGMRDSETDTSEGPGPAGNGFVQSLNVNAGEEYYILVDNFSQNGGFTIDFTGTAGFPDVPFNNVAAGTSIDLEECDTVAPLDDGMTNFDLEQNTPLIIGTQTGVSVTYHDNMNDASAGVNALTSPYLSTSTTQRIYARITNDNSECFDITDFELRTIPGPIIATPSDFELCDLNRDGTEQFDLTTTNTETLNGLTPSDFAITYHASQADADTNSSALPSNYDSVGETIFVRVEDISAGCFSTVPLNLILNPLPPANASVLLQCDVDSGDSTDGITMFNLEQAYDDITSATPGLNLEFFETNADLAADNPIANPIGYQNTTAFNQFILVRVTDTNSCQDVAQLELIVQPTTASLPSIGPFFACDIDPEDAILQGSFDLDAIKNNNYPPTLDIAFYTNLNDASLELNPVSGTDFITESTTLFVRIENANQCQGVEQFQLRVDPTPSITFPEQINFCLNQPAPSVFGPFGFDIYRWFRRNPGGADTLVFEGTNFSIPAPGEYRLEAISVFNDFGVTRMCSNSVNFTAAASNIATIRDIEIRDLSSNNTITVLVDGEGDYEYALNDITGPYQDSNVFENLPPGFATVYVRDRNGCGISEREVSIIGFPKFFTPNGDGVNESWQLLGVDQQFQPNSIIFIFDRFGKLVKQLRPGGEGWNGTFNGRPLPSSDYWFRAVLEDGRDFTGHFALKR</sequence>
<feature type="region of interest" description="Disordered" evidence="1">
    <location>
        <begin position="118"/>
        <end position="144"/>
    </location>
</feature>